<keyword evidence="2" id="KW-0378">Hydrolase</keyword>
<evidence type="ECO:0000256" key="2">
    <source>
        <dbReference type="ARBA" id="ARBA00022801"/>
    </source>
</evidence>
<dbReference type="PANTHER" id="PTHR42693">
    <property type="entry name" value="ARYLSULFATASE FAMILY MEMBER"/>
    <property type="match status" value="1"/>
</dbReference>
<dbReference type="OrthoDB" id="9765065at2"/>
<evidence type="ECO:0000313" key="5">
    <source>
        <dbReference type="EMBL" id="PWE01383.1"/>
    </source>
</evidence>
<dbReference type="Gene3D" id="1.25.10.10">
    <property type="entry name" value="Leucine-rich Repeat Variant"/>
    <property type="match status" value="1"/>
</dbReference>
<feature type="signal peptide" evidence="3">
    <location>
        <begin position="1"/>
        <end position="20"/>
    </location>
</feature>
<dbReference type="GO" id="GO:0004065">
    <property type="term" value="F:arylsulfatase activity"/>
    <property type="evidence" value="ECO:0007669"/>
    <property type="project" value="TreeGrafter"/>
</dbReference>
<proteinExistence type="inferred from homology"/>
<accession>A0A2U2BEC6</accession>
<comment type="caution">
    <text evidence="5">The sequence shown here is derived from an EMBL/GenBank/DDBJ whole genome shotgun (WGS) entry which is preliminary data.</text>
</comment>
<dbReference type="InterPro" id="IPR011989">
    <property type="entry name" value="ARM-like"/>
</dbReference>
<evidence type="ECO:0000313" key="6">
    <source>
        <dbReference type="Proteomes" id="UP000244956"/>
    </source>
</evidence>
<reference evidence="5 6" key="1">
    <citation type="submission" date="2018-05" db="EMBL/GenBank/DDBJ databases">
        <title>Marinilabilia rubrum sp. nov., isolated from saltern sediment.</title>
        <authorList>
            <person name="Zhang R."/>
        </authorList>
    </citation>
    <scope>NUCLEOTIDE SEQUENCE [LARGE SCALE GENOMIC DNA]</scope>
    <source>
        <strain evidence="5 6">WTE16</strain>
    </source>
</reference>
<protein>
    <submittedName>
        <fullName evidence="5">Sulfatase</fullName>
    </submittedName>
</protein>
<evidence type="ECO:0000256" key="1">
    <source>
        <dbReference type="ARBA" id="ARBA00008779"/>
    </source>
</evidence>
<sequence>MRKIIVCLVLTLIFSYAADAKSGEKNQERPNFLFLVIEDTSPYLLPPYGNEDIKTPNLDFLAKNGVVFSKAYSNGPQCSPARSSLISGSYSTTYGNDWHRNPHIVPGQYFFPQYLREAGYFTVNAGKTDYNVTKDVRREFYPVAWDKMSGYQSKTGKPNASYNDEERNGRPFFAQFNNMTTHMSRMTSVSVENREASKLNPDSVNLPPHVPDLPDVRADYALHLDGVSDADKWVGYFIEDLKEKELFENTIIFFFSDHGGCLPRGKAFGYNTGYQAGLIISAPPKWQHLLPEKPGSVSERIVEFADFGPTLLSAAGVEPPDHLQGKPFMGEHETEEREYGFCFRTNTEDHFDPSRSAFSKKFQYIKFYTPYKIHALRQSFQWGMPAQLAWDSLFLAGKTKPQHRQYYEPKPREMLFDMEKDPYCLNNLADDPEYFSALKKHRKQVFSHVRETKDLGFFPRDVRDDFVRKGISLYEWIREEDYPLDSLYDLVERASWPSIEDVDYFSENLSHSRPEMRFWAASGLAYLFQQGHFSKVPVEGLKKLLNDDFPSVSAHAAMALVYCGMVGQGMDTLLGQAADGNSFAWSAIENLGALAQPYVSDIAEIAEHPKNRSVAFSARSVLINFGELTMKDLIDDKAEQNFIKNQKNRIEHWAPTLP</sequence>
<dbReference type="RefSeq" id="WP_109262833.1">
    <property type="nucleotide sequence ID" value="NZ_QEWP01000001.1"/>
</dbReference>
<evidence type="ECO:0000259" key="4">
    <source>
        <dbReference type="Pfam" id="PF00884"/>
    </source>
</evidence>
<feature type="chain" id="PRO_5015693421" evidence="3">
    <location>
        <begin position="21"/>
        <end position="658"/>
    </location>
</feature>
<feature type="domain" description="Sulfatase N-terminal" evidence="4">
    <location>
        <begin position="30"/>
        <end position="317"/>
    </location>
</feature>
<dbReference type="InterPro" id="IPR000917">
    <property type="entry name" value="Sulfatase_N"/>
</dbReference>
<dbReference type="Gene3D" id="3.40.720.10">
    <property type="entry name" value="Alkaline Phosphatase, subunit A"/>
    <property type="match status" value="1"/>
</dbReference>
<dbReference type="PANTHER" id="PTHR42693:SF53">
    <property type="entry name" value="ENDO-4-O-SULFATASE"/>
    <property type="match status" value="1"/>
</dbReference>
<organism evidence="5 6">
    <name type="scientific">Marinilabilia rubra</name>
    <dbReference type="NCBI Taxonomy" id="2162893"/>
    <lineage>
        <taxon>Bacteria</taxon>
        <taxon>Pseudomonadati</taxon>
        <taxon>Bacteroidota</taxon>
        <taxon>Bacteroidia</taxon>
        <taxon>Marinilabiliales</taxon>
        <taxon>Marinilabiliaceae</taxon>
        <taxon>Marinilabilia</taxon>
    </lineage>
</organism>
<evidence type="ECO:0000256" key="3">
    <source>
        <dbReference type="SAM" id="SignalP"/>
    </source>
</evidence>
<name>A0A2U2BEC6_9BACT</name>
<keyword evidence="3" id="KW-0732">Signal</keyword>
<comment type="similarity">
    <text evidence="1">Belongs to the sulfatase family.</text>
</comment>
<dbReference type="InterPro" id="IPR016024">
    <property type="entry name" value="ARM-type_fold"/>
</dbReference>
<gene>
    <name evidence="5" type="ORF">DDZ16_02540</name>
</gene>
<dbReference type="InterPro" id="IPR017850">
    <property type="entry name" value="Alkaline_phosphatase_core_sf"/>
</dbReference>
<dbReference type="Proteomes" id="UP000244956">
    <property type="component" value="Unassembled WGS sequence"/>
</dbReference>
<dbReference type="Pfam" id="PF00884">
    <property type="entry name" value="Sulfatase"/>
    <property type="match status" value="1"/>
</dbReference>
<dbReference type="EMBL" id="QEWP01000001">
    <property type="protein sequence ID" value="PWE01383.1"/>
    <property type="molecule type" value="Genomic_DNA"/>
</dbReference>
<keyword evidence="6" id="KW-1185">Reference proteome</keyword>
<dbReference type="AlphaFoldDB" id="A0A2U2BEC6"/>
<dbReference type="SUPFAM" id="SSF53649">
    <property type="entry name" value="Alkaline phosphatase-like"/>
    <property type="match status" value="1"/>
</dbReference>
<dbReference type="SUPFAM" id="SSF48371">
    <property type="entry name" value="ARM repeat"/>
    <property type="match status" value="1"/>
</dbReference>
<dbReference type="CDD" id="cd16027">
    <property type="entry name" value="SGSH"/>
    <property type="match status" value="1"/>
</dbReference>
<dbReference type="InterPro" id="IPR050738">
    <property type="entry name" value="Sulfatase"/>
</dbReference>